<dbReference type="SUPFAM" id="SSF53822">
    <property type="entry name" value="Periplasmic binding protein-like I"/>
    <property type="match status" value="1"/>
</dbReference>
<dbReference type="PANTHER" id="PTHR47235:SF1">
    <property type="entry name" value="BLR6548 PROTEIN"/>
    <property type="match status" value="1"/>
</dbReference>
<dbReference type="InterPro" id="IPR028082">
    <property type="entry name" value="Peripla_BP_I"/>
</dbReference>
<feature type="compositionally biased region" description="Low complexity" evidence="2">
    <location>
        <begin position="39"/>
        <end position="58"/>
    </location>
</feature>
<gene>
    <name evidence="4" type="ORF">S01H1_08855</name>
</gene>
<comment type="caution">
    <text evidence="4">The sequence shown here is derived from an EMBL/GenBank/DDBJ whole genome shotgun (WGS) entry which is preliminary data.</text>
</comment>
<dbReference type="EMBL" id="BARS01004531">
    <property type="protein sequence ID" value="GAF79653.1"/>
    <property type="molecule type" value="Genomic_DNA"/>
</dbReference>
<feature type="domain" description="Leucine-binding protein" evidence="3">
    <location>
        <begin position="75"/>
        <end position="388"/>
    </location>
</feature>
<proteinExistence type="predicted"/>
<evidence type="ECO:0000256" key="2">
    <source>
        <dbReference type="SAM" id="MobiDB-lite"/>
    </source>
</evidence>
<dbReference type="AlphaFoldDB" id="X0SF27"/>
<evidence type="ECO:0000256" key="1">
    <source>
        <dbReference type="ARBA" id="ARBA00022729"/>
    </source>
</evidence>
<feature type="region of interest" description="Disordered" evidence="2">
    <location>
        <begin position="36"/>
        <end position="58"/>
    </location>
</feature>
<dbReference type="InterPro" id="IPR028081">
    <property type="entry name" value="Leu-bd"/>
</dbReference>
<sequence length="395" mass="42485">MQHVLMVCKRSGLLAILLLASLVIIPLTLACEGEEEEAATPTPTVTGAATPADTPTATAAGPGITDTEIILGQHAMLSGTFGAVYSMLPRTQQAYFKWVNETQGGVCGRDIVLKVEDNGGDPAKALEATRKLLEQEKVFAIFGAVGDHPHSGVQAYLNDLGVPDLFIIGGAHIWGANPEEFPWSVGGVPDYRTEGSFFGQYISENLPGKKVAVLWENQHLGWDGLEGVKAGLDPEKNELVTEQSYEATAISISSQVSNMKSAGAEVVVLYTTPGFTAQAIKHADRMGWHPQFLASYTNSDPILFQFVSAELAEGLISFNAFKMPGNTDDPAIAQHHEIMQNYGGPSPGVFTIFAQLTAEVMVEALSRTCDNLTRQGLMDAVESLRDYRSDLLLED</sequence>
<feature type="non-terminal residue" evidence="4">
    <location>
        <position position="395"/>
    </location>
</feature>
<dbReference type="PANTHER" id="PTHR47235">
    <property type="entry name" value="BLR6548 PROTEIN"/>
    <property type="match status" value="1"/>
</dbReference>
<protein>
    <recommendedName>
        <fullName evidence="3">Leucine-binding protein domain-containing protein</fullName>
    </recommendedName>
</protein>
<accession>X0SF27</accession>
<dbReference type="CDD" id="cd06343">
    <property type="entry name" value="PBP1_ABC_ligand_binding-like"/>
    <property type="match status" value="1"/>
</dbReference>
<evidence type="ECO:0000313" key="4">
    <source>
        <dbReference type="EMBL" id="GAF79653.1"/>
    </source>
</evidence>
<keyword evidence="1" id="KW-0732">Signal</keyword>
<dbReference type="Gene3D" id="3.40.50.2300">
    <property type="match status" value="2"/>
</dbReference>
<dbReference type="Pfam" id="PF13458">
    <property type="entry name" value="Peripla_BP_6"/>
    <property type="match status" value="1"/>
</dbReference>
<evidence type="ECO:0000259" key="3">
    <source>
        <dbReference type="Pfam" id="PF13458"/>
    </source>
</evidence>
<organism evidence="4">
    <name type="scientific">marine sediment metagenome</name>
    <dbReference type="NCBI Taxonomy" id="412755"/>
    <lineage>
        <taxon>unclassified sequences</taxon>
        <taxon>metagenomes</taxon>
        <taxon>ecological metagenomes</taxon>
    </lineage>
</organism>
<reference evidence="4" key="1">
    <citation type="journal article" date="2014" name="Front. Microbiol.">
        <title>High frequency of phylogenetically diverse reductive dehalogenase-homologous genes in deep subseafloor sedimentary metagenomes.</title>
        <authorList>
            <person name="Kawai M."/>
            <person name="Futagami T."/>
            <person name="Toyoda A."/>
            <person name="Takaki Y."/>
            <person name="Nishi S."/>
            <person name="Hori S."/>
            <person name="Arai W."/>
            <person name="Tsubouchi T."/>
            <person name="Morono Y."/>
            <person name="Uchiyama I."/>
            <person name="Ito T."/>
            <person name="Fujiyama A."/>
            <person name="Inagaki F."/>
            <person name="Takami H."/>
        </authorList>
    </citation>
    <scope>NUCLEOTIDE SEQUENCE</scope>
    <source>
        <strain evidence="4">Expedition CK06-06</strain>
    </source>
</reference>
<name>X0SF27_9ZZZZ</name>